<evidence type="ECO:0000313" key="7">
    <source>
        <dbReference type="EMBL" id="PTL36316.1"/>
    </source>
</evidence>
<feature type="binding site" evidence="5">
    <location>
        <position position="178"/>
    </location>
    <ligand>
        <name>dimethylallyl phosphate</name>
        <dbReference type="ChEBI" id="CHEBI:88052"/>
    </ligand>
</feature>
<dbReference type="InterPro" id="IPR004507">
    <property type="entry name" value="UbiX-like"/>
</dbReference>
<evidence type="ECO:0000256" key="1">
    <source>
        <dbReference type="ARBA" id="ARBA00022602"/>
    </source>
</evidence>
<comment type="catalytic activity">
    <reaction evidence="5">
        <text>dimethylallyl phosphate + FMNH2 = prenylated FMNH2 + phosphate</text>
        <dbReference type="Rhea" id="RHEA:37743"/>
        <dbReference type="ChEBI" id="CHEBI:43474"/>
        <dbReference type="ChEBI" id="CHEBI:57618"/>
        <dbReference type="ChEBI" id="CHEBI:87467"/>
        <dbReference type="ChEBI" id="CHEBI:88052"/>
        <dbReference type="EC" id="2.5.1.129"/>
    </reaction>
</comment>
<dbReference type="PANTHER" id="PTHR43374:SF1">
    <property type="entry name" value="FLAVIN PRENYLTRANSFERASE PAD1, MITOCHONDRIAL"/>
    <property type="match status" value="1"/>
</dbReference>
<feature type="binding site" evidence="5">
    <location>
        <position position="132"/>
    </location>
    <ligand>
        <name>FMN</name>
        <dbReference type="ChEBI" id="CHEBI:58210"/>
    </ligand>
</feature>
<keyword evidence="3 5" id="KW-0288">FMN</keyword>
<dbReference type="Proteomes" id="UP000241436">
    <property type="component" value="Unassembled WGS sequence"/>
</dbReference>
<name>A0A2T4TYX5_9BACT</name>
<dbReference type="RefSeq" id="WP_107561691.1">
    <property type="nucleotide sequence ID" value="NZ_NVQC01000016.1"/>
</dbReference>
<dbReference type="AlphaFoldDB" id="A0A2T4TYX5"/>
<comment type="similarity">
    <text evidence="5">Belongs to the UbiX/PAD1 family.</text>
</comment>
<dbReference type="OrthoDB" id="9781577at2"/>
<keyword evidence="4 5" id="KW-0808">Transferase</keyword>
<sequence length="197" mass="21388">MVNRIDAKQEYILGITGASGVVLGIRTLEVLQELRLPVHLIVSEGAKATLREESGRTMEDLKRLATFFHDDRDLGASISSGSYVSPNVAAMIVSPCSMKSLAAIATGYTETLIARAADVVLKEGKRLALVVRESPFTAIHLEQMLTLARSGVKIVPPVPPFYQRAQTVEELVDQIVGRALDQIGLHTDLPNRWLGTG</sequence>
<dbReference type="NCBIfam" id="TIGR00421">
    <property type="entry name" value="ubiX_pad"/>
    <property type="match status" value="1"/>
</dbReference>
<keyword evidence="1 5" id="KW-0637">Prenyltransferase</keyword>
<feature type="binding site" evidence="5">
    <location>
        <begin position="97"/>
        <end position="100"/>
    </location>
    <ligand>
        <name>FMN</name>
        <dbReference type="ChEBI" id="CHEBI:58210"/>
    </ligand>
</feature>
<keyword evidence="2 5" id="KW-0285">Flavoprotein</keyword>
<dbReference type="HAMAP" id="MF_01984">
    <property type="entry name" value="ubiX_pad"/>
    <property type="match status" value="1"/>
</dbReference>
<comment type="caution">
    <text evidence="5">Lacks conserved residue(s) required for the propagation of feature annotation.</text>
</comment>
<reference evidence="8" key="2">
    <citation type="journal article" date="2018" name="Environ. Microbiol.">
        <title>Bloom of a denitrifying methanotroph, 'Candidatus Methylomirabilis limnetica', in a deep stratified lake.</title>
        <authorList>
            <person name="Graf J.S."/>
            <person name="Mayr M.J."/>
            <person name="Marchant H.K."/>
            <person name="Tienken D."/>
            <person name="Hach P.F."/>
            <person name="Brand A."/>
            <person name="Schubert C.J."/>
            <person name="Kuypers M.M."/>
            <person name="Milucka J."/>
        </authorList>
    </citation>
    <scope>NUCLEOTIDE SEQUENCE [LARGE SCALE GENOMIC DNA]</scope>
    <source>
        <strain evidence="8">Zug</strain>
    </source>
</reference>
<dbReference type="GO" id="GO:0016831">
    <property type="term" value="F:carboxy-lyase activity"/>
    <property type="evidence" value="ECO:0007669"/>
    <property type="project" value="TreeGrafter"/>
</dbReference>
<keyword evidence="8" id="KW-1185">Reference proteome</keyword>
<organism evidence="7 8">
    <name type="scientific">Candidatus Methylomirabilis limnetica</name>
    <dbReference type="NCBI Taxonomy" id="2033718"/>
    <lineage>
        <taxon>Bacteria</taxon>
        <taxon>Candidatus Methylomirabilota</taxon>
        <taxon>Candidatus Methylomirabilia</taxon>
        <taxon>Candidatus Methylomirabilales</taxon>
        <taxon>Candidatus Methylomirabilaceae</taxon>
        <taxon>Candidatus Methylomirabilis</taxon>
    </lineage>
</organism>
<evidence type="ECO:0000259" key="6">
    <source>
        <dbReference type="Pfam" id="PF02441"/>
    </source>
</evidence>
<dbReference type="InterPro" id="IPR036551">
    <property type="entry name" value="Flavin_trans-like"/>
</dbReference>
<proteinExistence type="inferred from homology"/>
<dbReference type="NCBIfam" id="NF004685">
    <property type="entry name" value="PRK06029.1"/>
    <property type="match status" value="1"/>
</dbReference>
<dbReference type="EMBL" id="NVQC01000016">
    <property type="protein sequence ID" value="PTL36316.1"/>
    <property type="molecule type" value="Genomic_DNA"/>
</dbReference>
<comment type="function">
    <text evidence="5">Flavin prenyltransferase that catalyzes the synthesis of the prenylated FMN cofactor (prenyl-FMN) for 4-hydroxy-3-polyprenylbenzoic acid decarboxylase UbiD. The prenyltransferase is metal-independent and links a dimethylallyl moiety from dimethylallyl monophosphate (DMAP) to the flavin N5 and C6 atoms of FMN.</text>
</comment>
<evidence type="ECO:0000256" key="4">
    <source>
        <dbReference type="ARBA" id="ARBA00022679"/>
    </source>
</evidence>
<feature type="binding site" evidence="5">
    <location>
        <position position="43"/>
    </location>
    <ligand>
        <name>FMN</name>
        <dbReference type="ChEBI" id="CHEBI:58210"/>
    </ligand>
</feature>
<evidence type="ECO:0000256" key="3">
    <source>
        <dbReference type="ARBA" id="ARBA00022643"/>
    </source>
</evidence>
<accession>A0A2T4TYX5</accession>
<dbReference type="PANTHER" id="PTHR43374">
    <property type="entry name" value="FLAVIN PRENYLTRANSFERASE"/>
    <property type="match status" value="1"/>
</dbReference>
<feature type="binding site" evidence="5">
    <location>
        <begin position="17"/>
        <end position="19"/>
    </location>
    <ligand>
        <name>FMN</name>
        <dbReference type="ChEBI" id="CHEBI:58210"/>
    </ligand>
</feature>
<dbReference type="InterPro" id="IPR003382">
    <property type="entry name" value="Flavoprotein"/>
</dbReference>
<dbReference type="Pfam" id="PF02441">
    <property type="entry name" value="Flavoprotein"/>
    <property type="match status" value="1"/>
</dbReference>
<gene>
    <name evidence="5" type="primary">ubiX</name>
    <name evidence="7" type="ORF">CLG94_04565</name>
</gene>
<dbReference type="Gene3D" id="3.40.50.1950">
    <property type="entry name" value="Flavin prenyltransferase-like"/>
    <property type="match status" value="1"/>
</dbReference>
<feature type="domain" description="Flavoprotein" evidence="6">
    <location>
        <begin position="11"/>
        <end position="182"/>
    </location>
</feature>
<evidence type="ECO:0000313" key="8">
    <source>
        <dbReference type="Proteomes" id="UP000241436"/>
    </source>
</evidence>
<comment type="caution">
    <text evidence="7">The sequence shown here is derived from an EMBL/GenBank/DDBJ whole genome shotgun (WGS) entry which is preliminary data.</text>
</comment>
<dbReference type="SUPFAM" id="SSF52507">
    <property type="entry name" value="Homo-oligomeric flavin-containing Cys decarboxylases, HFCD"/>
    <property type="match status" value="1"/>
</dbReference>
<dbReference type="EC" id="2.5.1.129" evidence="5"/>
<reference evidence="7 8" key="1">
    <citation type="submission" date="2017-09" db="EMBL/GenBank/DDBJ databases">
        <title>Bloom of a denitrifying methanotroph, Candidatus Methylomirabilis limnetica, in a deep stratified lake.</title>
        <authorList>
            <person name="Graf J.S."/>
            <person name="Marchant H.K."/>
            <person name="Tienken D."/>
            <person name="Hach P.F."/>
            <person name="Brand A."/>
            <person name="Schubert C.J."/>
            <person name="Kuypers M.M."/>
            <person name="Milucka J."/>
        </authorList>
    </citation>
    <scope>NUCLEOTIDE SEQUENCE [LARGE SCALE GENOMIC DNA]</scope>
    <source>
        <strain evidence="7 8">Zug</strain>
    </source>
</reference>
<evidence type="ECO:0000256" key="2">
    <source>
        <dbReference type="ARBA" id="ARBA00022630"/>
    </source>
</evidence>
<protein>
    <recommendedName>
        <fullName evidence="5">Flavin prenyltransferase UbiX</fullName>
        <ecNumber evidence="5">2.5.1.129</ecNumber>
    </recommendedName>
</protein>
<evidence type="ECO:0000256" key="5">
    <source>
        <dbReference type="HAMAP-Rule" id="MF_01984"/>
    </source>
</evidence>
<feature type="binding site" evidence="5">
    <location>
        <position position="162"/>
    </location>
    <ligand>
        <name>dimethylallyl phosphate</name>
        <dbReference type="ChEBI" id="CHEBI:88052"/>
    </ligand>
</feature>
<dbReference type="GO" id="GO:0106141">
    <property type="term" value="F:flavin prenyltransferase activity"/>
    <property type="evidence" value="ECO:0007669"/>
    <property type="project" value="UniProtKB-EC"/>
</dbReference>